<evidence type="ECO:0000256" key="7">
    <source>
        <dbReference type="RuleBase" id="RU369079"/>
    </source>
</evidence>
<comment type="caution">
    <text evidence="9">The sequence shown here is derived from an EMBL/GenBank/DDBJ whole genome shotgun (WGS) entry which is preliminary data.</text>
</comment>
<feature type="transmembrane region" description="Helical" evidence="7">
    <location>
        <begin position="240"/>
        <end position="259"/>
    </location>
</feature>
<evidence type="ECO:0000256" key="4">
    <source>
        <dbReference type="ARBA" id="ARBA00022692"/>
    </source>
</evidence>
<dbReference type="Pfam" id="PF06808">
    <property type="entry name" value="DctM"/>
    <property type="match status" value="1"/>
</dbReference>
<keyword evidence="6 7" id="KW-0472">Membrane</keyword>
<protein>
    <recommendedName>
        <fullName evidence="7">TRAP transporter large permease protein</fullName>
    </recommendedName>
</protein>
<dbReference type="AlphaFoldDB" id="A0A0D7ERA7"/>
<reference evidence="9 10" key="1">
    <citation type="submission" date="2014-11" db="EMBL/GenBank/DDBJ databases">
        <title>Genomics and ecophysiology of heterotrophic nitrogen fixing bacteria isolated from estuarine surface water.</title>
        <authorList>
            <person name="Bentzon-Tilia M."/>
            <person name="Severin I."/>
            <person name="Hansen L.H."/>
            <person name="Riemann L."/>
        </authorList>
    </citation>
    <scope>NUCLEOTIDE SEQUENCE [LARGE SCALE GENOMIC DNA]</scope>
    <source>
        <strain evidence="9 10">BAL398</strain>
    </source>
</reference>
<dbReference type="GO" id="GO:0005886">
    <property type="term" value="C:plasma membrane"/>
    <property type="evidence" value="ECO:0007669"/>
    <property type="project" value="UniProtKB-SubCell"/>
</dbReference>
<dbReference type="PATRIC" id="fig|1076.23.peg.2416"/>
<dbReference type="OrthoDB" id="7374726at2"/>
<evidence type="ECO:0000259" key="8">
    <source>
        <dbReference type="Pfam" id="PF06808"/>
    </source>
</evidence>
<evidence type="ECO:0000313" key="9">
    <source>
        <dbReference type="EMBL" id="KIZ43186.1"/>
    </source>
</evidence>
<keyword evidence="2" id="KW-1003">Cell membrane</keyword>
<feature type="transmembrane region" description="Helical" evidence="7">
    <location>
        <begin position="168"/>
        <end position="196"/>
    </location>
</feature>
<name>A0A0D7ERA7_RHOPL</name>
<dbReference type="EMBL" id="JXXE01000232">
    <property type="protein sequence ID" value="KIZ43186.1"/>
    <property type="molecule type" value="Genomic_DNA"/>
</dbReference>
<comment type="subcellular location">
    <subcellularLocation>
        <location evidence="1 7">Cell inner membrane</location>
        <topology evidence="1 7">Multi-pass membrane protein</topology>
    </subcellularLocation>
</comment>
<comment type="similarity">
    <text evidence="7">Belongs to the TRAP transporter large permease family.</text>
</comment>
<dbReference type="PANTHER" id="PTHR33362">
    <property type="entry name" value="SIALIC ACID TRAP TRANSPORTER PERMEASE PROTEIN SIAT-RELATED"/>
    <property type="match status" value="1"/>
</dbReference>
<feature type="transmembrane region" description="Helical" evidence="7">
    <location>
        <begin position="216"/>
        <end position="234"/>
    </location>
</feature>
<dbReference type="NCBIfam" id="TIGR00786">
    <property type="entry name" value="dctM"/>
    <property type="match status" value="1"/>
</dbReference>
<feature type="transmembrane region" description="Helical" evidence="7">
    <location>
        <begin position="312"/>
        <end position="329"/>
    </location>
</feature>
<feature type="transmembrane region" description="Helical" evidence="7">
    <location>
        <begin position="392"/>
        <end position="413"/>
    </location>
</feature>
<gene>
    <name evidence="9" type="ORF">OO17_11795</name>
</gene>
<feature type="transmembrane region" description="Helical" evidence="7">
    <location>
        <begin position="334"/>
        <end position="352"/>
    </location>
</feature>
<evidence type="ECO:0000256" key="6">
    <source>
        <dbReference type="ARBA" id="ARBA00023136"/>
    </source>
</evidence>
<feature type="transmembrane region" description="Helical" evidence="7">
    <location>
        <begin position="143"/>
        <end position="162"/>
    </location>
</feature>
<evidence type="ECO:0000256" key="2">
    <source>
        <dbReference type="ARBA" id="ARBA00022475"/>
    </source>
</evidence>
<feature type="transmembrane region" description="Helical" evidence="7">
    <location>
        <begin position="358"/>
        <end position="380"/>
    </location>
</feature>
<keyword evidence="7" id="KW-0813">Transport</keyword>
<dbReference type="PANTHER" id="PTHR33362:SF5">
    <property type="entry name" value="C4-DICARBOXYLATE TRAP TRANSPORTER LARGE PERMEASE PROTEIN DCTM"/>
    <property type="match status" value="1"/>
</dbReference>
<keyword evidence="3 7" id="KW-0997">Cell inner membrane</keyword>
<feature type="transmembrane region" description="Helical" evidence="7">
    <location>
        <begin position="81"/>
        <end position="107"/>
    </location>
</feature>
<evidence type="ECO:0000256" key="1">
    <source>
        <dbReference type="ARBA" id="ARBA00004429"/>
    </source>
</evidence>
<proteinExistence type="inferred from homology"/>
<sequence>MNTVFLFVTLLACLGLGLPIAMALGLSSILTILLFEHDSLASLTLKFFQTTEQFTLLAIPFFILAGNFLTTGGVAKRMINFAIAAVGHLPGGLAIASVLACMLFAAVSGSSPATVVAIGSIVIAGMVKVGYSQAFATGVIVNAGTLGILIPPSIVMVVFAAATETSVGRLFIAGIVPGLLLGLALMVAIYIAARILKLPGQPKASWRERLGLFREALWGLMLIVIVMGGIYGGIFTPTEAAAVAAVYAFVAAVFIYGDLKLTDVPQVLLDSGRVSVMLMFIICNAFLFAHVLTTAQIPQDIARLIIDAQLSPWQFLLIVNVILLVAGNFMDPTAIVLITAPILFPTAMKLGIDPIHLGIVYVVNMEIGLVTPPVGLNLFVASGITGMPLTAVVRAAFPWLMVLLSFLMIITYIPEISTFLPNLLYGKAIQ</sequence>
<comment type="subunit">
    <text evidence="7">The complex comprises the extracytoplasmic solute receptor protein and the two transmembrane proteins.</text>
</comment>
<dbReference type="PIRSF" id="PIRSF006066">
    <property type="entry name" value="HI0050"/>
    <property type="match status" value="1"/>
</dbReference>
<dbReference type="Proteomes" id="UP000032515">
    <property type="component" value="Unassembled WGS sequence"/>
</dbReference>
<dbReference type="InterPro" id="IPR004681">
    <property type="entry name" value="TRAP_DctM"/>
</dbReference>
<feature type="domain" description="TRAP C4-dicarboxylate transport system permease DctM subunit" evidence="8">
    <location>
        <begin position="7"/>
        <end position="416"/>
    </location>
</feature>
<dbReference type="InterPro" id="IPR010656">
    <property type="entry name" value="DctM"/>
</dbReference>
<dbReference type="GO" id="GO:0022857">
    <property type="term" value="F:transmembrane transporter activity"/>
    <property type="evidence" value="ECO:0007669"/>
    <property type="project" value="UniProtKB-UniRule"/>
</dbReference>
<evidence type="ECO:0000256" key="5">
    <source>
        <dbReference type="ARBA" id="ARBA00022989"/>
    </source>
</evidence>
<dbReference type="RefSeq" id="WP_044410515.1">
    <property type="nucleotide sequence ID" value="NZ_JXXE01000232.1"/>
</dbReference>
<evidence type="ECO:0000256" key="3">
    <source>
        <dbReference type="ARBA" id="ARBA00022519"/>
    </source>
</evidence>
<organism evidence="9 10">
    <name type="scientific">Rhodopseudomonas palustris</name>
    <dbReference type="NCBI Taxonomy" id="1076"/>
    <lineage>
        <taxon>Bacteria</taxon>
        <taxon>Pseudomonadati</taxon>
        <taxon>Pseudomonadota</taxon>
        <taxon>Alphaproteobacteria</taxon>
        <taxon>Hyphomicrobiales</taxon>
        <taxon>Nitrobacteraceae</taxon>
        <taxon>Rhodopseudomonas</taxon>
    </lineage>
</organism>
<evidence type="ECO:0000313" key="10">
    <source>
        <dbReference type="Proteomes" id="UP000032515"/>
    </source>
</evidence>
<feature type="transmembrane region" description="Helical" evidence="7">
    <location>
        <begin position="47"/>
        <end position="69"/>
    </location>
</feature>
<dbReference type="GO" id="GO:0015740">
    <property type="term" value="P:C4-dicarboxylate transport"/>
    <property type="evidence" value="ECO:0007669"/>
    <property type="project" value="TreeGrafter"/>
</dbReference>
<keyword evidence="5 7" id="KW-1133">Transmembrane helix</keyword>
<feature type="transmembrane region" description="Helical" evidence="7">
    <location>
        <begin position="113"/>
        <end position="131"/>
    </location>
</feature>
<accession>A0A0D7ERA7</accession>
<keyword evidence="4 7" id="KW-0812">Transmembrane</keyword>
<comment type="function">
    <text evidence="7">Part of the tripartite ATP-independent periplasmic (TRAP) transport system.</text>
</comment>
<feature type="transmembrane region" description="Helical" evidence="7">
    <location>
        <begin position="271"/>
        <end position="292"/>
    </location>
</feature>